<accession>A0A395T2J3</accession>
<evidence type="ECO:0000256" key="1">
    <source>
        <dbReference type="SAM" id="Coils"/>
    </source>
</evidence>
<evidence type="ECO:0000313" key="3">
    <source>
        <dbReference type="EMBL" id="RGP78964.1"/>
    </source>
</evidence>
<feature type="region of interest" description="Disordered" evidence="2">
    <location>
        <begin position="262"/>
        <end position="283"/>
    </location>
</feature>
<name>A0A395T2J3_9HYPO</name>
<comment type="caution">
    <text evidence="3">The sequence shown here is derived from an EMBL/GenBank/DDBJ whole genome shotgun (WGS) entry which is preliminary data.</text>
</comment>
<dbReference type="EMBL" id="PXOG01000056">
    <property type="protein sequence ID" value="RGP78964.1"/>
    <property type="molecule type" value="Genomic_DNA"/>
</dbReference>
<feature type="region of interest" description="Disordered" evidence="2">
    <location>
        <begin position="14"/>
        <end position="81"/>
    </location>
</feature>
<feature type="coiled-coil region" evidence="1">
    <location>
        <begin position="174"/>
        <end position="208"/>
    </location>
</feature>
<sequence length="283" mass="32390">MASYGAWLKQSLNGQDASPISFDSWEALPPGGQEYREPAPPYDQESRELTNDDECDSDDDSSVTMRASSESPSIMNTTSTPAAVTVKQAQEGRAMAEQDLNDILKSLQTIYGESKISESATRNRIARSTRYIDFLWQSRSEAMARFQAVEDGNAEFTDNMHTYHLDQETTQYVYERYEERRISCQVEIRDWETKIAREEEYCTELEESIVRDLRANQLVIDRLKEAKDMANSRWLYWNSLKQLLEMDPECLTVDSLKNLLQNSGETDTDDDVPSSPSFDGFSD</sequence>
<evidence type="ECO:0000313" key="4">
    <source>
        <dbReference type="Proteomes" id="UP000266234"/>
    </source>
</evidence>
<feature type="compositionally biased region" description="Low complexity" evidence="2">
    <location>
        <begin position="273"/>
        <end position="283"/>
    </location>
</feature>
<feature type="compositionally biased region" description="Acidic residues" evidence="2">
    <location>
        <begin position="51"/>
        <end position="61"/>
    </location>
</feature>
<dbReference type="Proteomes" id="UP000266234">
    <property type="component" value="Unassembled WGS sequence"/>
</dbReference>
<organism evidence="3 4">
    <name type="scientific">Fusarium longipes</name>
    <dbReference type="NCBI Taxonomy" id="694270"/>
    <lineage>
        <taxon>Eukaryota</taxon>
        <taxon>Fungi</taxon>
        <taxon>Dikarya</taxon>
        <taxon>Ascomycota</taxon>
        <taxon>Pezizomycotina</taxon>
        <taxon>Sordariomycetes</taxon>
        <taxon>Hypocreomycetidae</taxon>
        <taxon>Hypocreales</taxon>
        <taxon>Nectriaceae</taxon>
        <taxon>Fusarium</taxon>
    </lineage>
</organism>
<dbReference type="AlphaFoldDB" id="A0A395T2J3"/>
<keyword evidence="4" id="KW-1185">Reference proteome</keyword>
<reference evidence="3 4" key="1">
    <citation type="journal article" date="2018" name="PLoS Pathog.">
        <title>Evolution of structural diversity of trichothecenes, a family of toxins produced by plant pathogenic and entomopathogenic fungi.</title>
        <authorList>
            <person name="Proctor R.H."/>
            <person name="McCormick S.P."/>
            <person name="Kim H.S."/>
            <person name="Cardoza R.E."/>
            <person name="Stanley A.M."/>
            <person name="Lindo L."/>
            <person name="Kelly A."/>
            <person name="Brown D.W."/>
            <person name="Lee T."/>
            <person name="Vaughan M.M."/>
            <person name="Alexander N.J."/>
            <person name="Busman M."/>
            <person name="Gutierrez S."/>
        </authorList>
    </citation>
    <scope>NUCLEOTIDE SEQUENCE [LARGE SCALE GENOMIC DNA]</scope>
    <source>
        <strain evidence="3 4">NRRL 20695</strain>
    </source>
</reference>
<proteinExistence type="predicted"/>
<keyword evidence="1" id="KW-0175">Coiled coil</keyword>
<feature type="compositionally biased region" description="Polar residues" evidence="2">
    <location>
        <begin position="63"/>
        <end position="81"/>
    </location>
</feature>
<protein>
    <submittedName>
        <fullName evidence="3">Uncharacterized protein</fullName>
    </submittedName>
</protein>
<evidence type="ECO:0000256" key="2">
    <source>
        <dbReference type="SAM" id="MobiDB-lite"/>
    </source>
</evidence>
<gene>
    <name evidence="3" type="ORF">FLONG3_2870</name>
</gene>